<organism evidence="3 4">
    <name type="scientific">Fulvivirga lutea</name>
    <dbReference type="NCBI Taxonomy" id="2810512"/>
    <lineage>
        <taxon>Bacteria</taxon>
        <taxon>Pseudomonadati</taxon>
        <taxon>Bacteroidota</taxon>
        <taxon>Cytophagia</taxon>
        <taxon>Cytophagales</taxon>
        <taxon>Fulvivirgaceae</taxon>
        <taxon>Fulvivirga</taxon>
    </lineage>
</organism>
<dbReference type="InterPro" id="IPR051910">
    <property type="entry name" value="ComF/GntX_DNA_util-trans"/>
</dbReference>
<evidence type="ECO:0000313" key="4">
    <source>
        <dbReference type="Proteomes" id="UP000662783"/>
    </source>
</evidence>
<dbReference type="PANTHER" id="PTHR47505">
    <property type="entry name" value="DNA UTILIZATION PROTEIN YHGH"/>
    <property type="match status" value="1"/>
</dbReference>
<evidence type="ECO:0000256" key="1">
    <source>
        <dbReference type="ARBA" id="ARBA00008007"/>
    </source>
</evidence>
<dbReference type="Proteomes" id="UP000662783">
    <property type="component" value="Chromosome"/>
</dbReference>
<dbReference type="RefSeq" id="WP_205722658.1">
    <property type="nucleotide sequence ID" value="NZ_CP070608.1"/>
</dbReference>
<sequence>MRILEDFISLFFPNFCLGCNRSLYKQERLVCAHCISEAAKTNTHLEHDNFIKRKFDGKIQVENAWSYFYFQKDGIAQNLIHHLKYENRPELGVELGKRYASVLKEVINLNKPDYIVPVPLHFKKLKKRGYNQSAEFAKGLSQVLEIPYLNGLERKIATETQTAKSRMQRWENVNTIFGVIDDSVVKKHILLVDDVITTGATIEACAQILIDAGCKVTIATLASVR</sequence>
<dbReference type="Pfam" id="PF00156">
    <property type="entry name" value="Pribosyltran"/>
    <property type="match status" value="1"/>
</dbReference>
<protein>
    <submittedName>
        <fullName evidence="3">ComF family protein</fullName>
    </submittedName>
</protein>
<keyword evidence="4" id="KW-1185">Reference proteome</keyword>
<gene>
    <name evidence="3" type="ORF">JR347_03445</name>
</gene>
<accession>A0A974WL17</accession>
<evidence type="ECO:0000259" key="2">
    <source>
        <dbReference type="Pfam" id="PF00156"/>
    </source>
</evidence>
<proteinExistence type="inferred from homology"/>
<reference evidence="3" key="1">
    <citation type="submission" date="2021-02" db="EMBL/GenBank/DDBJ databases">
        <title>Fulvivirga sp. S481 isolated from sea water.</title>
        <authorList>
            <person name="Bae S.S."/>
            <person name="Baek K."/>
        </authorList>
    </citation>
    <scope>NUCLEOTIDE SEQUENCE</scope>
    <source>
        <strain evidence="3">S481</strain>
    </source>
</reference>
<dbReference type="AlphaFoldDB" id="A0A974WL17"/>
<dbReference type="CDD" id="cd06223">
    <property type="entry name" value="PRTases_typeI"/>
    <property type="match status" value="1"/>
</dbReference>
<dbReference type="InterPro" id="IPR029057">
    <property type="entry name" value="PRTase-like"/>
</dbReference>
<name>A0A974WL17_9BACT</name>
<evidence type="ECO:0000313" key="3">
    <source>
        <dbReference type="EMBL" id="QSE98150.1"/>
    </source>
</evidence>
<dbReference type="InterPro" id="IPR000836">
    <property type="entry name" value="PRTase_dom"/>
</dbReference>
<feature type="domain" description="Phosphoribosyltransferase" evidence="2">
    <location>
        <begin position="133"/>
        <end position="222"/>
    </location>
</feature>
<dbReference type="SUPFAM" id="SSF53271">
    <property type="entry name" value="PRTase-like"/>
    <property type="match status" value="1"/>
</dbReference>
<dbReference type="Gene3D" id="3.40.50.2020">
    <property type="match status" value="1"/>
</dbReference>
<dbReference type="EMBL" id="CP070608">
    <property type="protein sequence ID" value="QSE98150.1"/>
    <property type="molecule type" value="Genomic_DNA"/>
</dbReference>
<dbReference type="KEGG" id="fuv:JR347_03445"/>
<comment type="similarity">
    <text evidence="1">Belongs to the ComF/GntX family.</text>
</comment>
<dbReference type="PANTHER" id="PTHR47505:SF1">
    <property type="entry name" value="DNA UTILIZATION PROTEIN YHGH"/>
    <property type="match status" value="1"/>
</dbReference>